<protein>
    <submittedName>
        <fullName evidence="1">Uncharacterized protein MANES_01G108800</fullName>
    </submittedName>
</protein>
<name>A0A2P2J5U1_RHIMU</name>
<reference evidence="1" key="1">
    <citation type="submission" date="2018-02" db="EMBL/GenBank/DDBJ databases">
        <title>Rhizophora mucronata_Transcriptome.</title>
        <authorList>
            <person name="Meera S.P."/>
            <person name="Sreeshan A."/>
            <person name="Augustine A."/>
        </authorList>
    </citation>
    <scope>NUCLEOTIDE SEQUENCE</scope>
    <source>
        <tissue evidence="1">Leaf</tissue>
    </source>
</reference>
<organism evidence="1">
    <name type="scientific">Rhizophora mucronata</name>
    <name type="common">Asiatic mangrove</name>
    <dbReference type="NCBI Taxonomy" id="61149"/>
    <lineage>
        <taxon>Eukaryota</taxon>
        <taxon>Viridiplantae</taxon>
        <taxon>Streptophyta</taxon>
        <taxon>Embryophyta</taxon>
        <taxon>Tracheophyta</taxon>
        <taxon>Spermatophyta</taxon>
        <taxon>Magnoliopsida</taxon>
        <taxon>eudicotyledons</taxon>
        <taxon>Gunneridae</taxon>
        <taxon>Pentapetalae</taxon>
        <taxon>rosids</taxon>
        <taxon>fabids</taxon>
        <taxon>Malpighiales</taxon>
        <taxon>Rhizophoraceae</taxon>
        <taxon>Rhizophora</taxon>
    </lineage>
</organism>
<accession>A0A2P2J5U1</accession>
<sequence length="41" mass="4566">MHLPVTAWVIQPVKFCGLSSPMGKCFSVGPRFDSRLLRCSL</sequence>
<proteinExistence type="predicted"/>
<evidence type="ECO:0000313" key="1">
    <source>
        <dbReference type="EMBL" id="MBW88841.1"/>
    </source>
</evidence>
<dbReference type="EMBL" id="GGEC01008358">
    <property type="protein sequence ID" value="MBW88841.1"/>
    <property type="molecule type" value="Transcribed_RNA"/>
</dbReference>
<dbReference type="AlphaFoldDB" id="A0A2P2J5U1"/>